<sequence>MTAQGTTVRTPVPHRLATTLLGLVLPFALMTAGALIALSWRDELPDPVATHWGADGPDGFSSFAGALAPLLLGLVLCVGAWALGFWAGRDGGARRIAVGTSAGLGTLFAVLLVGTLAVQRGLTDAADAPGVGGTIVGALVGALLVGIGVALIVPRDAPQPTSARVDPRAPRLPLSSTQRAAWSRTVASPAAVVAAVVAVTASVVLAVVVGAWFALVVPVALTALLAVTLVWRVTVDERGIEARSFVGWPSVRIPLDEVEGASVVHVRPLPEFGGWGYRLGRGGRAGLALRTGDGVEIRRTGGRVLVVTVDDAATAAALLNTLADRSRA</sequence>
<feature type="transmembrane region" description="Helical" evidence="1">
    <location>
        <begin position="212"/>
        <end position="233"/>
    </location>
</feature>
<evidence type="ECO:0000313" key="2">
    <source>
        <dbReference type="EMBL" id="GEK16366.1"/>
    </source>
</evidence>
<comment type="caution">
    <text evidence="2">The sequence shown here is derived from an EMBL/GenBank/DDBJ whole genome shotgun (WGS) entry which is preliminary data.</text>
</comment>
<feature type="transmembrane region" description="Helical" evidence="1">
    <location>
        <begin position="96"/>
        <end position="118"/>
    </location>
</feature>
<evidence type="ECO:0000313" key="3">
    <source>
        <dbReference type="Proteomes" id="UP000321386"/>
    </source>
</evidence>
<dbReference type="OrthoDB" id="3178004at2"/>
<organism evidence="2 3">
    <name type="scientific">Cellulomonas persica</name>
    <dbReference type="NCBI Taxonomy" id="76861"/>
    <lineage>
        <taxon>Bacteria</taxon>
        <taxon>Bacillati</taxon>
        <taxon>Actinomycetota</taxon>
        <taxon>Actinomycetes</taxon>
        <taxon>Micrococcales</taxon>
        <taxon>Cellulomonadaceae</taxon>
        <taxon>Cellulomonas</taxon>
    </lineage>
</organism>
<dbReference type="AlphaFoldDB" id="A0A510UPH3"/>
<proteinExistence type="predicted"/>
<keyword evidence="1" id="KW-0472">Membrane</keyword>
<feature type="transmembrane region" description="Helical" evidence="1">
    <location>
        <begin position="130"/>
        <end position="153"/>
    </location>
</feature>
<gene>
    <name evidence="2" type="ORF">CPE01_00990</name>
</gene>
<feature type="transmembrane region" description="Helical" evidence="1">
    <location>
        <begin position="60"/>
        <end position="84"/>
    </location>
</feature>
<dbReference type="Proteomes" id="UP000321386">
    <property type="component" value="Unassembled WGS sequence"/>
</dbReference>
<keyword evidence="3" id="KW-1185">Reference proteome</keyword>
<accession>A0A510UPH3</accession>
<evidence type="ECO:0008006" key="4">
    <source>
        <dbReference type="Google" id="ProtNLM"/>
    </source>
</evidence>
<dbReference type="EMBL" id="BJUA01000001">
    <property type="protein sequence ID" value="GEK16366.1"/>
    <property type="molecule type" value="Genomic_DNA"/>
</dbReference>
<protein>
    <recommendedName>
        <fullName evidence="4">DUF1648 domain-containing protein</fullName>
    </recommendedName>
</protein>
<reference evidence="2 3" key="1">
    <citation type="submission" date="2019-07" db="EMBL/GenBank/DDBJ databases">
        <title>Whole genome shotgun sequence of Cellulomonas persica NBRC 101101.</title>
        <authorList>
            <person name="Hosoyama A."/>
            <person name="Uohara A."/>
            <person name="Ohji S."/>
            <person name="Ichikawa N."/>
        </authorList>
    </citation>
    <scope>NUCLEOTIDE SEQUENCE [LARGE SCALE GENOMIC DNA]</scope>
    <source>
        <strain evidence="2 3">NBRC 101101</strain>
    </source>
</reference>
<keyword evidence="1" id="KW-1133">Transmembrane helix</keyword>
<keyword evidence="1" id="KW-0812">Transmembrane</keyword>
<feature type="transmembrane region" description="Helical" evidence="1">
    <location>
        <begin position="186"/>
        <end position="206"/>
    </location>
</feature>
<dbReference type="RefSeq" id="WP_146804688.1">
    <property type="nucleotide sequence ID" value="NZ_BJUA01000001.1"/>
</dbReference>
<evidence type="ECO:0000256" key="1">
    <source>
        <dbReference type="SAM" id="Phobius"/>
    </source>
</evidence>
<name>A0A510UPH3_9CELL</name>
<feature type="transmembrane region" description="Helical" evidence="1">
    <location>
        <begin position="20"/>
        <end position="40"/>
    </location>
</feature>